<evidence type="ECO:0000256" key="1">
    <source>
        <dbReference type="SAM" id="MobiDB-lite"/>
    </source>
</evidence>
<feature type="region of interest" description="Disordered" evidence="1">
    <location>
        <begin position="180"/>
        <end position="206"/>
    </location>
</feature>
<accession>A0A165DF63</accession>
<dbReference type="InterPro" id="IPR052953">
    <property type="entry name" value="Ser-rich/MCO-related"/>
</dbReference>
<dbReference type="STRING" id="1314781.A0A165DF63"/>
<dbReference type="Proteomes" id="UP000077266">
    <property type="component" value="Unassembled WGS sequence"/>
</dbReference>
<dbReference type="AlphaFoldDB" id="A0A165DF63"/>
<dbReference type="InParanoid" id="A0A165DF63"/>
<dbReference type="SUPFAM" id="SSF49503">
    <property type="entry name" value="Cupredoxins"/>
    <property type="match status" value="1"/>
</dbReference>
<keyword evidence="2" id="KW-0472">Membrane</keyword>
<evidence type="ECO:0000313" key="5">
    <source>
        <dbReference type="Proteomes" id="UP000077266"/>
    </source>
</evidence>
<keyword evidence="5" id="KW-1185">Reference proteome</keyword>
<evidence type="ECO:0000313" key="4">
    <source>
        <dbReference type="EMBL" id="KZV84410.1"/>
    </source>
</evidence>
<feature type="signal peptide" evidence="3">
    <location>
        <begin position="1"/>
        <end position="17"/>
    </location>
</feature>
<evidence type="ECO:0008006" key="6">
    <source>
        <dbReference type="Google" id="ProtNLM"/>
    </source>
</evidence>
<evidence type="ECO:0000256" key="3">
    <source>
        <dbReference type="SAM" id="SignalP"/>
    </source>
</evidence>
<gene>
    <name evidence="4" type="ORF">EXIGLDRAFT_727258</name>
</gene>
<dbReference type="InterPro" id="IPR008972">
    <property type="entry name" value="Cupredoxin"/>
</dbReference>
<keyword evidence="2" id="KW-1133">Transmembrane helix</keyword>
<evidence type="ECO:0000256" key="2">
    <source>
        <dbReference type="SAM" id="Phobius"/>
    </source>
</evidence>
<keyword evidence="2" id="KW-0812">Transmembrane</keyword>
<feature type="transmembrane region" description="Helical" evidence="2">
    <location>
        <begin position="212"/>
        <end position="237"/>
    </location>
</feature>
<feature type="compositionally biased region" description="Polar residues" evidence="1">
    <location>
        <begin position="193"/>
        <end position="206"/>
    </location>
</feature>
<sequence length="287" mass="29953">MFARLALAVVAASVVQAEYITVTVGGKDGMFVPRNVQAKVGDIVSFLFTPNALGNTGNHSVVQTSAEKPCTPLKGGFASPIAYWNYANFDLVITDATYPIWYACGSTDNLNGDDHCQAGEVGAINAPTEGFPTMTSFVTAAIAAPHDGAFDGVPRNGTGIGSGVSAEVFYWSDHPLDPYTGPVPDSSDGAEPSDSNDSGATVATESTSGKKMLSAGAIAGIAVGSVVALLVAAFGVWRLMVRKTRKDETGKWAKSIDAVLARNDVKGAQTVDVEKVQVQEMRQKESV</sequence>
<feature type="chain" id="PRO_5007856554" description="Cupredoxin" evidence="3">
    <location>
        <begin position="18"/>
        <end position="287"/>
    </location>
</feature>
<dbReference type="PANTHER" id="PTHR34883:SF8">
    <property type="entry name" value="EXTRACELLULAR SERINE-RICH PROTEIN (AFU_ORTHOLOGUE AFUA_6G00670)"/>
    <property type="match status" value="1"/>
</dbReference>
<keyword evidence="3" id="KW-0732">Signal</keyword>
<protein>
    <recommendedName>
        <fullName evidence="6">Cupredoxin</fullName>
    </recommendedName>
</protein>
<organism evidence="4 5">
    <name type="scientific">Exidia glandulosa HHB12029</name>
    <dbReference type="NCBI Taxonomy" id="1314781"/>
    <lineage>
        <taxon>Eukaryota</taxon>
        <taxon>Fungi</taxon>
        <taxon>Dikarya</taxon>
        <taxon>Basidiomycota</taxon>
        <taxon>Agaricomycotina</taxon>
        <taxon>Agaricomycetes</taxon>
        <taxon>Auriculariales</taxon>
        <taxon>Exidiaceae</taxon>
        <taxon>Exidia</taxon>
    </lineage>
</organism>
<reference evidence="4 5" key="1">
    <citation type="journal article" date="2016" name="Mol. Biol. Evol.">
        <title>Comparative Genomics of Early-Diverging Mushroom-Forming Fungi Provides Insights into the Origins of Lignocellulose Decay Capabilities.</title>
        <authorList>
            <person name="Nagy L.G."/>
            <person name="Riley R."/>
            <person name="Tritt A."/>
            <person name="Adam C."/>
            <person name="Daum C."/>
            <person name="Floudas D."/>
            <person name="Sun H."/>
            <person name="Yadav J.S."/>
            <person name="Pangilinan J."/>
            <person name="Larsson K.H."/>
            <person name="Matsuura K."/>
            <person name="Barry K."/>
            <person name="Labutti K."/>
            <person name="Kuo R."/>
            <person name="Ohm R.A."/>
            <person name="Bhattacharya S.S."/>
            <person name="Shirouzu T."/>
            <person name="Yoshinaga Y."/>
            <person name="Martin F.M."/>
            <person name="Grigoriev I.V."/>
            <person name="Hibbett D.S."/>
        </authorList>
    </citation>
    <scope>NUCLEOTIDE SEQUENCE [LARGE SCALE GENOMIC DNA]</scope>
    <source>
        <strain evidence="4 5">HHB12029</strain>
    </source>
</reference>
<dbReference type="OrthoDB" id="1921208at2759"/>
<dbReference type="EMBL" id="KV426226">
    <property type="protein sequence ID" value="KZV84410.1"/>
    <property type="molecule type" value="Genomic_DNA"/>
</dbReference>
<name>A0A165DF63_EXIGL</name>
<proteinExistence type="predicted"/>
<dbReference type="PANTHER" id="PTHR34883">
    <property type="entry name" value="SERINE-RICH PROTEIN, PUTATIVE-RELATED-RELATED"/>
    <property type="match status" value="1"/>
</dbReference>
<dbReference type="Gene3D" id="2.60.40.420">
    <property type="entry name" value="Cupredoxins - blue copper proteins"/>
    <property type="match status" value="1"/>
</dbReference>